<accession>A0A7X9DKK7</accession>
<sequence>MNIKIILVALIIVAIAIGAFFLSRNAAKQTSIFGKSESLGQNEARTTYAKELLTVFGSPDGKNPIDTKAKGISACKNLDNNDCFAVVAVAFNDMGVCKNSSDKVECEASVQGFVRSFEDRGAFEFKGENEGNAGDDGDTDDGDSEATVTEEWWGKCIKEQTYDNIGVGKMRILGKENITIKDTTVETCCYEAIPYTDEYIENAVKTCVTTNKNQVEEGSAVFEQKEGKYVPIMATLKIDGKQCVYNYDENGNLDTDYCE</sequence>
<feature type="region of interest" description="Disordered" evidence="1">
    <location>
        <begin position="125"/>
        <end position="145"/>
    </location>
</feature>
<organism evidence="2 3">
    <name type="scientific">candidate division WWE3 bacterium</name>
    <dbReference type="NCBI Taxonomy" id="2053526"/>
    <lineage>
        <taxon>Bacteria</taxon>
        <taxon>Katanobacteria</taxon>
    </lineage>
</organism>
<dbReference type="AlphaFoldDB" id="A0A7X9DKK7"/>
<evidence type="ECO:0000313" key="2">
    <source>
        <dbReference type="EMBL" id="NMB70126.1"/>
    </source>
</evidence>
<name>A0A7X9DKK7_UNCKA</name>
<dbReference type="EMBL" id="JAAZNL010000030">
    <property type="protein sequence ID" value="NMB70126.1"/>
    <property type="molecule type" value="Genomic_DNA"/>
</dbReference>
<dbReference type="Proteomes" id="UP000526033">
    <property type="component" value="Unassembled WGS sequence"/>
</dbReference>
<reference evidence="2 3" key="1">
    <citation type="journal article" date="2020" name="Biotechnol. Biofuels">
        <title>New insights from the biogas microbiome by comprehensive genome-resolved metagenomics of nearly 1600 species originating from multiple anaerobic digesters.</title>
        <authorList>
            <person name="Campanaro S."/>
            <person name="Treu L."/>
            <person name="Rodriguez-R L.M."/>
            <person name="Kovalovszki A."/>
            <person name="Ziels R.M."/>
            <person name="Maus I."/>
            <person name="Zhu X."/>
            <person name="Kougias P.G."/>
            <person name="Basile A."/>
            <person name="Luo G."/>
            <person name="Schluter A."/>
            <person name="Konstantinidis K.T."/>
            <person name="Angelidaki I."/>
        </authorList>
    </citation>
    <scope>NUCLEOTIDE SEQUENCE [LARGE SCALE GENOMIC DNA]</scope>
    <source>
        <strain evidence="2">AS27yjCOA_165</strain>
    </source>
</reference>
<comment type="caution">
    <text evidence="2">The sequence shown here is derived from an EMBL/GenBank/DDBJ whole genome shotgun (WGS) entry which is preliminary data.</text>
</comment>
<proteinExistence type="predicted"/>
<gene>
    <name evidence="2" type="ORF">GYA27_02905</name>
</gene>
<evidence type="ECO:0000313" key="3">
    <source>
        <dbReference type="Proteomes" id="UP000526033"/>
    </source>
</evidence>
<protein>
    <submittedName>
        <fullName evidence="2">Uncharacterized protein</fullName>
    </submittedName>
</protein>
<evidence type="ECO:0000256" key="1">
    <source>
        <dbReference type="SAM" id="MobiDB-lite"/>
    </source>
</evidence>
<feature type="compositionally biased region" description="Acidic residues" evidence="1">
    <location>
        <begin position="133"/>
        <end position="144"/>
    </location>
</feature>